<evidence type="ECO:0000313" key="4">
    <source>
        <dbReference type="EMBL" id="KGN56895.1"/>
    </source>
</evidence>
<dbReference type="GO" id="GO:0004867">
    <property type="term" value="F:serine-type endopeptidase inhibitor activity"/>
    <property type="evidence" value="ECO:0007669"/>
    <property type="project" value="UniProtKB-KW"/>
</dbReference>
<accession>A0A0A0L4I0</accession>
<evidence type="ECO:0000256" key="3">
    <source>
        <dbReference type="ARBA" id="ARBA00022900"/>
    </source>
</evidence>
<dbReference type="Gene3D" id="3.30.10.10">
    <property type="entry name" value="Trypsin Inhibitor V, subunit A"/>
    <property type="match status" value="1"/>
</dbReference>
<dbReference type="Pfam" id="PF00280">
    <property type="entry name" value="potato_inhibit"/>
    <property type="match status" value="1"/>
</dbReference>
<name>A0A0A0L4I0_CUCSA</name>
<keyword evidence="2 4" id="KW-0646">Protease inhibitor</keyword>
<keyword evidence="3" id="KW-0722">Serine protease inhibitor</keyword>
<reference evidence="4 5" key="3">
    <citation type="journal article" date="2010" name="BMC Genomics">
        <title>Transcriptome sequencing and comparative analysis of cucumber flowers with different sex types.</title>
        <authorList>
            <person name="Guo S."/>
            <person name="Zheng Y."/>
            <person name="Joung J.G."/>
            <person name="Liu S."/>
            <person name="Zhang Z."/>
            <person name="Crasta O.R."/>
            <person name="Sobral B.W."/>
            <person name="Xu Y."/>
            <person name="Huang S."/>
            <person name="Fei Z."/>
        </authorList>
    </citation>
    <scope>NUCLEOTIDE SEQUENCE [LARGE SCALE GENOMIC DNA]</scope>
    <source>
        <strain evidence="5">cv. 9930</strain>
    </source>
</reference>
<protein>
    <submittedName>
        <fullName evidence="4">Protease inhibitor protein</fullName>
    </submittedName>
</protein>
<comment type="similarity">
    <text evidence="1">Belongs to the protease inhibitor I13 (potato type I serine protease inhibitor) family.</text>
</comment>
<evidence type="ECO:0000256" key="2">
    <source>
        <dbReference type="ARBA" id="ARBA00022690"/>
    </source>
</evidence>
<proteinExistence type="inferred from homology"/>
<evidence type="ECO:0000256" key="1">
    <source>
        <dbReference type="ARBA" id="ARBA00008210"/>
    </source>
</evidence>
<dbReference type="AlphaFoldDB" id="A0A0A0L4I0"/>
<organism evidence="4 5">
    <name type="scientific">Cucumis sativus</name>
    <name type="common">Cucumber</name>
    <dbReference type="NCBI Taxonomy" id="3659"/>
    <lineage>
        <taxon>Eukaryota</taxon>
        <taxon>Viridiplantae</taxon>
        <taxon>Streptophyta</taxon>
        <taxon>Embryophyta</taxon>
        <taxon>Tracheophyta</taxon>
        <taxon>Spermatophyta</taxon>
        <taxon>Magnoliopsida</taxon>
        <taxon>eudicotyledons</taxon>
        <taxon>Gunneridae</taxon>
        <taxon>Pentapetalae</taxon>
        <taxon>rosids</taxon>
        <taxon>fabids</taxon>
        <taxon>Cucurbitales</taxon>
        <taxon>Cucurbitaceae</taxon>
        <taxon>Benincaseae</taxon>
        <taxon>Cucumis</taxon>
    </lineage>
</organism>
<evidence type="ECO:0000313" key="5">
    <source>
        <dbReference type="Proteomes" id="UP000029981"/>
    </source>
</evidence>
<dbReference type="Gramene" id="KGN56895">
    <property type="protein sequence ID" value="KGN56895"/>
    <property type="gene ID" value="Csa_3G142400"/>
</dbReference>
<dbReference type="InterPro" id="IPR000864">
    <property type="entry name" value="Prot_inh_pot1"/>
</dbReference>
<dbReference type="PANTHER" id="PTHR33091">
    <property type="entry name" value="PROTEIN, PUTATIVE, EXPRESSED-RELATED"/>
    <property type="match status" value="1"/>
</dbReference>
<sequence length="71" mass="8035">MAEESAREKTQWPELVGVDYSTAATTIETENSHVKAIKFLVGSPMYLNFDPRRVRVVCDTQDKVVEMPYVG</sequence>
<dbReference type="Proteomes" id="UP000029981">
    <property type="component" value="Chromosome 3"/>
</dbReference>
<reference evidence="4 5" key="1">
    <citation type="journal article" date="2009" name="Nat. Genet.">
        <title>The genome of the cucumber, Cucumis sativus L.</title>
        <authorList>
            <person name="Huang S."/>
            <person name="Li R."/>
            <person name="Zhang Z."/>
            <person name="Li L."/>
            <person name="Gu X."/>
            <person name="Fan W."/>
            <person name="Lucas W.J."/>
            <person name="Wang X."/>
            <person name="Xie B."/>
            <person name="Ni P."/>
            <person name="Ren Y."/>
            <person name="Zhu H."/>
            <person name="Li J."/>
            <person name="Lin K."/>
            <person name="Jin W."/>
            <person name="Fei Z."/>
            <person name="Li G."/>
            <person name="Staub J."/>
            <person name="Kilian A."/>
            <person name="van der Vossen E.A."/>
            <person name="Wu Y."/>
            <person name="Guo J."/>
            <person name="He J."/>
            <person name="Jia Z."/>
            <person name="Ren Y."/>
            <person name="Tian G."/>
            <person name="Lu Y."/>
            <person name="Ruan J."/>
            <person name="Qian W."/>
            <person name="Wang M."/>
            <person name="Huang Q."/>
            <person name="Li B."/>
            <person name="Xuan Z."/>
            <person name="Cao J."/>
            <person name="Asan"/>
            <person name="Wu Z."/>
            <person name="Zhang J."/>
            <person name="Cai Q."/>
            <person name="Bai Y."/>
            <person name="Zhao B."/>
            <person name="Han Y."/>
            <person name="Li Y."/>
            <person name="Li X."/>
            <person name="Wang S."/>
            <person name="Shi Q."/>
            <person name="Liu S."/>
            <person name="Cho W.K."/>
            <person name="Kim J.Y."/>
            <person name="Xu Y."/>
            <person name="Heller-Uszynska K."/>
            <person name="Miao H."/>
            <person name="Cheng Z."/>
            <person name="Zhang S."/>
            <person name="Wu J."/>
            <person name="Yang Y."/>
            <person name="Kang H."/>
            <person name="Li M."/>
            <person name="Liang H."/>
            <person name="Ren X."/>
            <person name="Shi Z."/>
            <person name="Wen M."/>
            <person name="Jian M."/>
            <person name="Yang H."/>
            <person name="Zhang G."/>
            <person name="Yang Z."/>
            <person name="Chen R."/>
            <person name="Liu S."/>
            <person name="Li J."/>
            <person name="Ma L."/>
            <person name="Liu H."/>
            <person name="Zhou Y."/>
            <person name="Zhao J."/>
            <person name="Fang X."/>
            <person name="Li G."/>
            <person name="Fang L."/>
            <person name="Li Y."/>
            <person name="Liu D."/>
            <person name="Zheng H."/>
            <person name="Zhang Y."/>
            <person name="Qin N."/>
            <person name="Li Z."/>
            <person name="Yang G."/>
            <person name="Yang S."/>
            <person name="Bolund L."/>
            <person name="Kristiansen K."/>
            <person name="Zheng H."/>
            <person name="Li S."/>
            <person name="Zhang X."/>
            <person name="Yang H."/>
            <person name="Wang J."/>
            <person name="Sun R."/>
            <person name="Zhang B."/>
            <person name="Jiang S."/>
            <person name="Wang J."/>
            <person name="Du Y."/>
            <person name="Li S."/>
        </authorList>
    </citation>
    <scope>NUCLEOTIDE SEQUENCE [LARGE SCALE GENOMIC DNA]</scope>
    <source>
        <strain evidence="5">cv. 9930</strain>
    </source>
</reference>
<reference evidence="4 5" key="4">
    <citation type="journal article" date="2011" name="BMC Genomics">
        <title>RNA-Seq improves annotation of protein-coding genes in the cucumber genome.</title>
        <authorList>
            <person name="Li Z."/>
            <person name="Zhang Z."/>
            <person name="Yan P."/>
            <person name="Huang S."/>
            <person name="Fei Z."/>
            <person name="Lin K."/>
        </authorList>
    </citation>
    <scope>NUCLEOTIDE SEQUENCE [LARGE SCALE GENOMIC DNA]</scope>
    <source>
        <strain evidence="5">cv. 9930</strain>
    </source>
</reference>
<reference evidence="4 5" key="2">
    <citation type="journal article" date="2009" name="PLoS ONE">
        <title>An integrated genetic and cytogenetic map of the cucumber genome.</title>
        <authorList>
            <person name="Ren Y."/>
            <person name="Zhang Z."/>
            <person name="Liu J."/>
            <person name="Staub J.E."/>
            <person name="Han Y."/>
            <person name="Cheng Z."/>
            <person name="Li X."/>
            <person name="Lu J."/>
            <person name="Miao H."/>
            <person name="Kang H."/>
            <person name="Xie B."/>
            <person name="Gu X."/>
            <person name="Wang X."/>
            <person name="Du Y."/>
            <person name="Jin W."/>
            <person name="Huang S."/>
        </authorList>
    </citation>
    <scope>NUCLEOTIDE SEQUENCE [LARGE SCALE GENOMIC DNA]</scope>
    <source>
        <strain evidence="5">cv. 9930</strain>
    </source>
</reference>
<dbReference type="GO" id="GO:0009611">
    <property type="term" value="P:response to wounding"/>
    <property type="evidence" value="ECO:0007669"/>
    <property type="project" value="InterPro"/>
</dbReference>
<dbReference type="PANTHER" id="PTHR33091:SF94">
    <property type="entry name" value="PROTEASE INHIBITOR PROTEIN"/>
    <property type="match status" value="1"/>
</dbReference>
<keyword evidence="5" id="KW-1185">Reference proteome</keyword>
<dbReference type="SUPFAM" id="SSF54654">
    <property type="entry name" value="CI-2 family of serine protease inhibitors"/>
    <property type="match status" value="1"/>
</dbReference>
<dbReference type="InterPro" id="IPR036354">
    <property type="entry name" value="Prot_inh_pot1_sf"/>
</dbReference>
<gene>
    <name evidence="4" type="ORF">Csa_3G142400</name>
</gene>
<dbReference type="EMBL" id="CM002924">
    <property type="protein sequence ID" value="KGN56895.1"/>
    <property type="molecule type" value="Genomic_DNA"/>
</dbReference>